<name>B1X403_PAUCH</name>
<dbReference type="RefSeq" id="YP_002048882.1">
    <property type="nucleotide sequence ID" value="NC_011087.1"/>
</dbReference>
<protein>
    <recommendedName>
        <fullName evidence="2">Alpha/beta hydrolase</fullName>
    </recommendedName>
</protein>
<organism evidence="1">
    <name type="scientific">Paulinella chromatophora</name>
    <dbReference type="NCBI Taxonomy" id="39717"/>
    <lineage>
        <taxon>Eukaryota</taxon>
        <taxon>Sar</taxon>
        <taxon>Rhizaria</taxon>
        <taxon>Cercozoa</taxon>
        <taxon>Imbricatea</taxon>
        <taxon>Silicofilosea</taxon>
        <taxon>Euglyphida</taxon>
        <taxon>Paulinellidae</taxon>
        <taxon>Paulinella</taxon>
    </lineage>
</organism>
<keyword evidence="1" id="KW-0934">Plastid</keyword>
<accession>B1X403</accession>
<proteinExistence type="predicted"/>
<dbReference type="AlphaFoldDB" id="B1X403"/>
<dbReference type="Pfam" id="PF07082">
    <property type="entry name" value="DUF1350"/>
    <property type="match status" value="1"/>
</dbReference>
<evidence type="ECO:0000313" key="1">
    <source>
        <dbReference type="EMBL" id="ACB42672.1"/>
    </source>
</evidence>
<reference evidence="1" key="1">
    <citation type="submission" date="2007-08" db="EMBL/GenBank/DDBJ databases">
        <authorList>
            <person name="Gloeckner G."/>
            <person name="Nowack E."/>
            <person name="Melkonian M."/>
        </authorList>
    </citation>
    <scope>NUCLEOTIDE SEQUENCE</scope>
</reference>
<dbReference type="PANTHER" id="PTHR34127">
    <property type="entry name" value="OS04G0405600 PROTEIN"/>
    <property type="match status" value="1"/>
</dbReference>
<sequence length="246" mass="28329">MYRWEQRGNLWCLNPSRPLGIVEMIGGGYLAARPQISYRFLLEELAAAGLVIRAWSYVPSLDHQGQAIAAWHSFQHEAKRSGPLNYQISRRPIRLGHSLGCKLHLLAPDYGRDCSALLAVSFNNFSINRSIPMWNILTARLGLRTEFNPSPLETLRLIKEKYVNPHNLVVRFNNDKFDQSYRLLETLQNRPNDRSQILVQQGSHLTPTSLGINDYGHNSWASDYLQRQQIGNFTKKLINWWEQNAC</sequence>
<dbReference type="ESTHER" id="pauch-b1x403">
    <property type="family name" value="Duf_1350"/>
</dbReference>
<geneLocation type="organellar chromatophore" evidence="1"/>
<dbReference type="PANTHER" id="PTHR34127:SF1">
    <property type="entry name" value="OS04G0405600 PROTEIN"/>
    <property type="match status" value="1"/>
</dbReference>
<dbReference type="InterPro" id="IPR010765">
    <property type="entry name" value="DUF1350"/>
</dbReference>
<evidence type="ECO:0008006" key="2">
    <source>
        <dbReference type="Google" id="ProtNLM"/>
    </source>
</evidence>
<gene>
    <name evidence="1" type="ordered locus">PCC_0222</name>
</gene>
<dbReference type="GeneID" id="6481533"/>
<dbReference type="EMBL" id="CP000815">
    <property type="protein sequence ID" value="ACB42672.1"/>
    <property type="molecule type" value="Genomic_DNA"/>
</dbReference>
<reference evidence="1" key="2">
    <citation type="journal article" date="2008" name="Curr. Biol.">
        <title>Chromatophore genome sequence of Paulinella sheds light on acquisition of photosynthesis by eukaryotes.</title>
        <authorList>
            <person name="Nowack E.C.M."/>
            <person name="Melkonian M."/>
            <person name="Gloeckner G."/>
        </authorList>
    </citation>
    <scope>NUCLEOTIDE SEQUENCE [LARGE SCALE GENOMIC DNA]</scope>
</reference>